<dbReference type="RefSeq" id="WP_223413111.1">
    <property type="nucleotide sequence ID" value="NZ_FWXB01000027.1"/>
</dbReference>
<keyword evidence="1" id="KW-1133">Transmembrane helix</keyword>
<dbReference type="Pfam" id="PF07811">
    <property type="entry name" value="TadE"/>
    <property type="match status" value="1"/>
</dbReference>
<proteinExistence type="predicted"/>
<evidence type="ECO:0000313" key="3">
    <source>
        <dbReference type="EMBL" id="SMC14467.1"/>
    </source>
</evidence>
<keyword evidence="4" id="KW-1185">Reference proteome</keyword>
<feature type="domain" description="TadE-like" evidence="2">
    <location>
        <begin position="19"/>
        <end position="61"/>
    </location>
</feature>
<gene>
    <name evidence="3" type="ORF">ROA7745_04334</name>
</gene>
<keyword evidence="1" id="KW-0812">Transmembrane</keyword>
<evidence type="ECO:0000313" key="4">
    <source>
        <dbReference type="Proteomes" id="UP000193224"/>
    </source>
</evidence>
<protein>
    <submittedName>
        <fullName evidence="3">TadE-like protein</fullName>
    </submittedName>
</protein>
<evidence type="ECO:0000256" key="1">
    <source>
        <dbReference type="SAM" id="Phobius"/>
    </source>
</evidence>
<name>A0A1X7BXT4_9RHOB</name>
<sequence length="166" mass="17761">MKNPFSRKFIQGFLWDTSGVALVEFAIMLPMMLLLFAVIIEGGRLMWSYQSVNAGVRDAARYLARVAPGDICTAGGSVASYKPNVETIVRNTISGNSFLPSQISVNSVTPSLNCVAGVYRVSPAPIVTVTATMTIQFPFAGIFTLNGQNLGTVNTAISDQNKVYGS</sequence>
<dbReference type="EMBL" id="FWXB01000027">
    <property type="protein sequence ID" value="SMC14467.1"/>
    <property type="molecule type" value="Genomic_DNA"/>
</dbReference>
<dbReference type="Proteomes" id="UP000193224">
    <property type="component" value="Unassembled WGS sequence"/>
</dbReference>
<evidence type="ECO:0000259" key="2">
    <source>
        <dbReference type="Pfam" id="PF07811"/>
    </source>
</evidence>
<dbReference type="InterPro" id="IPR012495">
    <property type="entry name" value="TadE-like_dom"/>
</dbReference>
<keyword evidence="1" id="KW-0472">Membrane</keyword>
<reference evidence="3 4" key="1">
    <citation type="submission" date="2017-03" db="EMBL/GenBank/DDBJ databases">
        <authorList>
            <person name="Afonso C.L."/>
            <person name="Miller P.J."/>
            <person name="Scott M.A."/>
            <person name="Spackman E."/>
            <person name="Goraichik I."/>
            <person name="Dimitrov K.M."/>
            <person name="Suarez D.L."/>
            <person name="Swayne D.E."/>
        </authorList>
    </citation>
    <scope>NUCLEOTIDE SEQUENCE [LARGE SCALE GENOMIC DNA]</scope>
    <source>
        <strain evidence="3 4">CECT 7745</strain>
    </source>
</reference>
<accession>A0A1X7BXT4</accession>
<feature type="transmembrane region" description="Helical" evidence="1">
    <location>
        <begin position="20"/>
        <end position="40"/>
    </location>
</feature>
<dbReference type="AlphaFoldDB" id="A0A1X7BXT4"/>
<organism evidence="3 4">
    <name type="scientific">Roseovarius aestuarii</name>
    <dbReference type="NCBI Taxonomy" id="475083"/>
    <lineage>
        <taxon>Bacteria</taxon>
        <taxon>Pseudomonadati</taxon>
        <taxon>Pseudomonadota</taxon>
        <taxon>Alphaproteobacteria</taxon>
        <taxon>Rhodobacterales</taxon>
        <taxon>Roseobacteraceae</taxon>
        <taxon>Roseovarius</taxon>
    </lineage>
</organism>